<feature type="domain" description="Xylose isomerase-like TIM barrel" evidence="1">
    <location>
        <begin position="56"/>
        <end position="268"/>
    </location>
</feature>
<evidence type="ECO:0000313" key="3">
    <source>
        <dbReference type="Proteomes" id="UP000676169"/>
    </source>
</evidence>
<protein>
    <submittedName>
        <fullName evidence="2">Sugar phosphate isomerase/epimerase</fullName>
    </submittedName>
</protein>
<dbReference type="InterPro" id="IPR013022">
    <property type="entry name" value="Xyl_isomerase-like_TIM-brl"/>
</dbReference>
<gene>
    <name evidence="2" type="ORF">KBB96_20055</name>
</gene>
<accession>A0A975J007</accession>
<evidence type="ECO:0000313" key="2">
    <source>
        <dbReference type="EMBL" id="QUE51135.1"/>
    </source>
</evidence>
<dbReference type="Gene3D" id="3.20.20.150">
    <property type="entry name" value="Divalent-metal-dependent TIM barrel enzymes"/>
    <property type="match status" value="1"/>
</dbReference>
<dbReference type="InterPro" id="IPR050312">
    <property type="entry name" value="IolE/XylAMocC-like"/>
</dbReference>
<sequence length="286" mass="31782">MMKRRSLLTMVPAVSVLFAMRSNGKPIPQPALTAAGFSIAVQCWSFNKYTLWEAIEKAASTGASSVELYPGQKLGGPHGDLKMGPDLKPEIYQSLLDHLSKNGLVAVNYGVCDVPKDETKARATFEMAKTLGLYGLTTESLEALDTIEKLAKEYDVKVCFHNHPKGTKLGDPLKTWEQIKDRHENVGFCCDVGHLASSGWEPLEIVKKISTRIRSFHLKDRESIEKWTHDRPFGTGVINLPAILDEVRSKGFAGNVSIEYEHNWETSVPEISQCVGYLRAYSKLKA</sequence>
<dbReference type="EMBL" id="CP073100">
    <property type="protein sequence ID" value="QUE51135.1"/>
    <property type="molecule type" value="Genomic_DNA"/>
</dbReference>
<dbReference type="RefSeq" id="WP_211631274.1">
    <property type="nucleotide sequence ID" value="NZ_CP073100.1"/>
</dbReference>
<dbReference type="GO" id="GO:0016853">
    <property type="term" value="F:isomerase activity"/>
    <property type="evidence" value="ECO:0007669"/>
    <property type="project" value="UniProtKB-KW"/>
</dbReference>
<organism evidence="2 3">
    <name type="scientific">Luteolibacter ambystomatis</name>
    <dbReference type="NCBI Taxonomy" id="2824561"/>
    <lineage>
        <taxon>Bacteria</taxon>
        <taxon>Pseudomonadati</taxon>
        <taxon>Verrucomicrobiota</taxon>
        <taxon>Verrucomicrobiia</taxon>
        <taxon>Verrucomicrobiales</taxon>
        <taxon>Verrucomicrobiaceae</taxon>
        <taxon>Luteolibacter</taxon>
    </lineage>
</organism>
<dbReference type="AlphaFoldDB" id="A0A975J007"/>
<dbReference type="PANTHER" id="PTHR12110">
    <property type="entry name" value="HYDROXYPYRUVATE ISOMERASE"/>
    <property type="match status" value="1"/>
</dbReference>
<keyword evidence="3" id="KW-1185">Reference proteome</keyword>
<evidence type="ECO:0000259" key="1">
    <source>
        <dbReference type="Pfam" id="PF01261"/>
    </source>
</evidence>
<dbReference type="PANTHER" id="PTHR12110:SF41">
    <property type="entry name" value="INOSOSE DEHYDRATASE"/>
    <property type="match status" value="1"/>
</dbReference>
<proteinExistence type="predicted"/>
<dbReference type="Pfam" id="PF01261">
    <property type="entry name" value="AP_endonuc_2"/>
    <property type="match status" value="1"/>
</dbReference>
<keyword evidence="2" id="KW-0413">Isomerase</keyword>
<reference evidence="2" key="1">
    <citation type="submission" date="2021-04" db="EMBL/GenBank/DDBJ databases">
        <title>Luteolibacter sp. 32A isolated from the skin of an Anderson's salamander (Ambystoma andersonii).</title>
        <authorList>
            <person name="Spergser J."/>
            <person name="Busse H.-J."/>
        </authorList>
    </citation>
    <scope>NUCLEOTIDE SEQUENCE</scope>
    <source>
        <strain evidence="2">32A</strain>
    </source>
</reference>
<name>A0A975J007_9BACT</name>
<dbReference type="Proteomes" id="UP000676169">
    <property type="component" value="Chromosome"/>
</dbReference>
<dbReference type="SUPFAM" id="SSF51658">
    <property type="entry name" value="Xylose isomerase-like"/>
    <property type="match status" value="1"/>
</dbReference>
<dbReference type="InterPro" id="IPR036237">
    <property type="entry name" value="Xyl_isomerase-like_sf"/>
</dbReference>
<dbReference type="KEGG" id="lamb:KBB96_20055"/>